<evidence type="ECO:0000256" key="1">
    <source>
        <dbReference type="ARBA" id="ARBA00003777"/>
    </source>
</evidence>
<feature type="compositionally biased region" description="Low complexity" evidence="10">
    <location>
        <begin position="245"/>
        <end position="265"/>
    </location>
</feature>
<dbReference type="GO" id="GO:0071014">
    <property type="term" value="C:post-mRNA release spliceosomal complex"/>
    <property type="evidence" value="ECO:0007669"/>
    <property type="project" value="TreeGrafter"/>
</dbReference>
<evidence type="ECO:0000256" key="4">
    <source>
        <dbReference type="ARBA" id="ARBA00014745"/>
    </source>
</evidence>
<keyword evidence="5 9" id="KW-0507">mRNA processing</keyword>
<dbReference type="Proteomes" id="UP000323386">
    <property type="component" value="Unassembled WGS sequence"/>
</dbReference>
<name>A0A5C3EQS8_9BASI</name>
<keyword evidence="6 9" id="KW-0747">Spliceosome</keyword>
<feature type="compositionally biased region" description="Low complexity" evidence="10">
    <location>
        <begin position="69"/>
        <end position="84"/>
    </location>
</feature>
<keyword evidence="8 9" id="KW-0539">Nucleus</keyword>
<accession>A0A5C3EQS8</accession>
<feature type="compositionally biased region" description="Basic and acidic residues" evidence="10">
    <location>
        <begin position="160"/>
        <end position="180"/>
    </location>
</feature>
<dbReference type="OrthoDB" id="199717at2759"/>
<protein>
    <recommendedName>
        <fullName evidence="4 9">Pre-mRNA-splicing factor SYF2</fullName>
    </recommendedName>
</protein>
<comment type="function">
    <text evidence="1 9">Involved in pre-mRNA splicing.</text>
</comment>
<dbReference type="PANTHER" id="PTHR13264:SF5">
    <property type="entry name" value="PRE-MRNA-SPLICING FACTOR SYF2"/>
    <property type="match status" value="1"/>
</dbReference>
<keyword evidence="7 9" id="KW-0508">mRNA splicing</keyword>
<evidence type="ECO:0000313" key="11">
    <source>
        <dbReference type="EMBL" id="SPO34558.1"/>
    </source>
</evidence>
<dbReference type="GO" id="GO:0000974">
    <property type="term" value="C:Prp19 complex"/>
    <property type="evidence" value="ECO:0007669"/>
    <property type="project" value="TreeGrafter"/>
</dbReference>
<evidence type="ECO:0000313" key="12">
    <source>
        <dbReference type="Proteomes" id="UP000323386"/>
    </source>
</evidence>
<keyword evidence="12" id="KW-1185">Reference proteome</keyword>
<feature type="compositionally biased region" description="Basic and acidic residues" evidence="10">
    <location>
        <begin position="127"/>
        <end position="140"/>
    </location>
</feature>
<feature type="compositionally biased region" description="Low complexity" evidence="10">
    <location>
        <begin position="12"/>
        <end position="49"/>
    </location>
</feature>
<feature type="compositionally biased region" description="Low complexity" evidence="10">
    <location>
        <begin position="97"/>
        <end position="110"/>
    </location>
</feature>
<proteinExistence type="inferred from homology"/>
<sequence>MPPRKTRASAKAAQPPQTQDPPTMAADTEANPAQAPAEQEVEQQPSSSKSKAKGRASRHQPLVEEQEQDPSAPADPPAETTTAPPDEEEEQSPPAPASLAEPLAASPSASKMSMDERMAKFSSLRKKMADSSKANRKDILSEQAKARSQAGRKGMAQSRKMAEAEKLLEERDLKESGEDVERHRNFGYSIEDNERWEAKLADKEQRKDKGLMDFKDMAERSYQRQIRSMKPDLSSYEAQRAALESQSAGGPASSSSSALTVRSGSGTSGQVVRREDLYRDASTVYYGDHKPTDEAIDRVVGHLNLEQEQIKRRSRIRKDDTDGEVDYINKKNQHFNKKLKRYYDEYTKEIRENCECAPWSQGPTWVQRMCFADQRDRRSPPASRGFSSSVPQSNAALREWMVVATVSRRLDLS</sequence>
<gene>
    <name evidence="11" type="ORF">PSFLO_00029</name>
</gene>
<evidence type="ECO:0000256" key="10">
    <source>
        <dbReference type="SAM" id="MobiDB-lite"/>
    </source>
</evidence>
<dbReference type="GO" id="GO:0000398">
    <property type="term" value="P:mRNA splicing, via spliceosome"/>
    <property type="evidence" value="ECO:0007669"/>
    <property type="project" value="UniProtKB-UniRule"/>
</dbReference>
<evidence type="ECO:0000256" key="8">
    <source>
        <dbReference type="ARBA" id="ARBA00023242"/>
    </source>
</evidence>
<comment type="subcellular location">
    <subcellularLocation>
        <location evidence="2 9">Nucleus</location>
    </subcellularLocation>
</comment>
<dbReference type="InterPro" id="IPR013260">
    <property type="entry name" value="mRNA_splic_SYF2"/>
</dbReference>
<reference evidence="11 12" key="1">
    <citation type="submission" date="2018-03" db="EMBL/GenBank/DDBJ databases">
        <authorList>
            <person name="Guldener U."/>
        </authorList>
    </citation>
    <scope>NUCLEOTIDE SEQUENCE [LARGE SCALE GENOMIC DNA]</scope>
    <source>
        <strain evidence="11 12">DAOM196992</strain>
    </source>
</reference>
<evidence type="ECO:0000256" key="3">
    <source>
        <dbReference type="ARBA" id="ARBA00010028"/>
    </source>
</evidence>
<comment type="similarity">
    <text evidence="3 9">Belongs to the SYF2 family.</text>
</comment>
<evidence type="ECO:0000256" key="7">
    <source>
        <dbReference type="ARBA" id="ARBA00023187"/>
    </source>
</evidence>
<feature type="region of interest" description="Disordered" evidence="10">
    <location>
        <begin position="1"/>
        <end position="180"/>
    </location>
</feature>
<dbReference type="PANTHER" id="PTHR13264">
    <property type="entry name" value="GCIP-INTERACTING PROTEIN P29"/>
    <property type="match status" value="1"/>
</dbReference>
<dbReference type="AlphaFoldDB" id="A0A5C3EQS8"/>
<feature type="region of interest" description="Disordered" evidence="10">
    <location>
        <begin position="230"/>
        <end position="273"/>
    </location>
</feature>
<dbReference type="EMBL" id="OOIP01000001">
    <property type="protein sequence ID" value="SPO34558.1"/>
    <property type="molecule type" value="Genomic_DNA"/>
</dbReference>
<dbReference type="Pfam" id="PF08231">
    <property type="entry name" value="SYF2"/>
    <property type="match status" value="1"/>
</dbReference>
<evidence type="ECO:0000256" key="2">
    <source>
        <dbReference type="ARBA" id="ARBA00004123"/>
    </source>
</evidence>
<comment type="subunit">
    <text evidence="9">May be part of a spliceosome complex.</text>
</comment>
<organism evidence="11 12">
    <name type="scientific">Pseudozyma flocculosa</name>
    <dbReference type="NCBI Taxonomy" id="84751"/>
    <lineage>
        <taxon>Eukaryota</taxon>
        <taxon>Fungi</taxon>
        <taxon>Dikarya</taxon>
        <taxon>Basidiomycota</taxon>
        <taxon>Ustilaginomycotina</taxon>
        <taxon>Ustilaginomycetes</taxon>
        <taxon>Ustilaginales</taxon>
        <taxon>Ustilaginaceae</taxon>
        <taxon>Pseudozyma</taxon>
    </lineage>
</organism>
<evidence type="ECO:0000256" key="5">
    <source>
        <dbReference type="ARBA" id="ARBA00022664"/>
    </source>
</evidence>
<evidence type="ECO:0000256" key="9">
    <source>
        <dbReference type="RuleBase" id="RU367148"/>
    </source>
</evidence>
<evidence type="ECO:0000256" key="6">
    <source>
        <dbReference type="ARBA" id="ARBA00022728"/>
    </source>
</evidence>
<dbReference type="GO" id="GO:0071013">
    <property type="term" value="C:catalytic step 2 spliceosome"/>
    <property type="evidence" value="ECO:0007669"/>
    <property type="project" value="TreeGrafter"/>
</dbReference>